<reference evidence="3" key="1">
    <citation type="submission" date="2013-09" db="EMBL/GenBank/DDBJ databases">
        <title>Corchorus olitorius genome sequencing.</title>
        <authorList>
            <person name="Alam M."/>
            <person name="Haque M.S."/>
            <person name="Islam M.S."/>
            <person name="Emdad E.M."/>
            <person name="Islam M.M."/>
            <person name="Ahmed B."/>
            <person name="Halim A."/>
            <person name="Hossen Q.M.M."/>
            <person name="Hossain M.Z."/>
            <person name="Ahmed R."/>
            <person name="Khan M.M."/>
            <person name="Islam R."/>
            <person name="Rashid M.M."/>
            <person name="Khan S.A."/>
            <person name="Rahman M.S."/>
            <person name="Alam M."/>
            <person name="Yahiya A.S."/>
            <person name="Khan M.S."/>
            <person name="Azam M.S."/>
            <person name="Haque T."/>
            <person name="Lashkar M.Z.H."/>
            <person name="Akhand A.I."/>
            <person name="Morshed G."/>
            <person name="Roy S."/>
            <person name="Uddin K.S."/>
            <person name="Rabeya T."/>
            <person name="Hossain A.S."/>
            <person name="Chowdhury A."/>
            <person name="Snigdha A.R."/>
            <person name="Mortoza M.S."/>
            <person name="Matin S.A."/>
            <person name="Hoque S.M.E."/>
            <person name="Islam M.K."/>
            <person name="Roy D.K."/>
            <person name="Haider R."/>
            <person name="Moosa M.M."/>
            <person name="Elias S.M."/>
            <person name="Hasan A.M."/>
            <person name="Jahan S."/>
            <person name="Shafiuddin M."/>
            <person name="Mahmood N."/>
            <person name="Shommy N.S."/>
        </authorList>
    </citation>
    <scope>NUCLEOTIDE SEQUENCE [LARGE SCALE GENOMIC DNA]</scope>
    <source>
        <strain evidence="3">cv. O-4</strain>
    </source>
</reference>
<dbReference type="InterPro" id="IPR017451">
    <property type="entry name" value="F-box-assoc_interact_dom"/>
</dbReference>
<proteinExistence type="predicted"/>
<sequence length="339" mass="39014">MEKDVPLEITEEILSRLPMKSLSRFRCVSKQWLLHINQRSTKTLVNIVNNQLCSVDLKTLDITNHDCLSTTQLPDIELVGECDGLFCLHSRKTDTTILWNMSTGECRTLPPVPPYYCYNYELHMVGFGYDPRSDDYKVLRINKRSTKETVALSYRLRSDYFGVKPNYWNTSGFNPHCVRGVYASGALHWLGDVVLAFKREQLLLAFSLETASTRMLAFPELDEGYVLRSIGVLGGQLCLMTGNELQVRVWMMDEYGNHQSWRSMFSIPNLNVERKPREPIVGPSYSLLSYGANVYQVLLVMDDDKIFDYNVKKQEARRISIPGFHTFFQAYICQTVTKP</sequence>
<dbReference type="InterPro" id="IPR036047">
    <property type="entry name" value="F-box-like_dom_sf"/>
</dbReference>
<accession>A0A1R3ISB3</accession>
<dbReference type="InterPro" id="IPR050796">
    <property type="entry name" value="SCF_F-box_component"/>
</dbReference>
<comment type="caution">
    <text evidence="2">The sequence shown here is derived from an EMBL/GenBank/DDBJ whole genome shotgun (WGS) entry which is preliminary data.</text>
</comment>
<dbReference type="Pfam" id="PF07734">
    <property type="entry name" value="FBA_1"/>
    <property type="match status" value="1"/>
</dbReference>
<dbReference type="PANTHER" id="PTHR31672:SF13">
    <property type="entry name" value="F-BOX PROTEIN CPR30-LIKE"/>
    <property type="match status" value="1"/>
</dbReference>
<dbReference type="CDD" id="cd22157">
    <property type="entry name" value="F-box_AtFBW1-like"/>
    <property type="match status" value="1"/>
</dbReference>
<evidence type="ECO:0000313" key="2">
    <source>
        <dbReference type="EMBL" id="OMO85476.1"/>
    </source>
</evidence>
<dbReference type="NCBIfam" id="TIGR01640">
    <property type="entry name" value="F_box_assoc_1"/>
    <property type="match status" value="1"/>
</dbReference>
<dbReference type="Pfam" id="PF00646">
    <property type="entry name" value="F-box"/>
    <property type="match status" value="1"/>
</dbReference>
<dbReference type="SUPFAM" id="SSF81383">
    <property type="entry name" value="F-box domain"/>
    <property type="match status" value="1"/>
</dbReference>
<dbReference type="EMBL" id="AWUE01017707">
    <property type="protein sequence ID" value="OMO85476.1"/>
    <property type="molecule type" value="Genomic_DNA"/>
</dbReference>
<feature type="domain" description="F-box" evidence="1">
    <location>
        <begin position="5"/>
        <end position="44"/>
    </location>
</feature>
<dbReference type="OrthoDB" id="606438at2759"/>
<dbReference type="AlphaFoldDB" id="A0A1R3ISB3"/>
<gene>
    <name evidence="2" type="ORF">COLO4_21605</name>
</gene>
<dbReference type="STRING" id="93759.A0A1R3ISB3"/>
<dbReference type="PANTHER" id="PTHR31672">
    <property type="entry name" value="BNACNNG10540D PROTEIN"/>
    <property type="match status" value="1"/>
</dbReference>
<dbReference type="InterPro" id="IPR006527">
    <property type="entry name" value="F-box-assoc_dom_typ1"/>
</dbReference>
<dbReference type="SMART" id="SM00256">
    <property type="entry name" value="FBOX"/>
    <property type="match status" value="1"/>
</dbReference>
<dbReference type="Proteomes" id="UP000187203">
    <property type="component" value="Unassembled WGS sequence"/>
</dbReference>
<protein>
    <recommendedName>
        <fullName evidence="1">F-box domain-containing protein</fullName>
    </recommendedName>
</protein>
<dbReference type="InterPro" id="IPR001810">
    <property type="entry name" value="F-box_dom"/>
</dbReference>
<keyword evidence="3" id="KW-1185">Reference proteome</keyword>
<evidence type="ECO:0000313" key="3">
    <source>
        <dbReference type="Proteomes" id="UP000187203"/>
    </source>
</evidence>
<name>A0A1R3ISB3_9ROSI</name>
<evidence type="ECO:0000259" key="1">
    <source>
        <dbReference type="SMART" id="SM00256"/>
    </source>
</evidence>
<organism evidence="2 3">
    <name type="scientific">Corchorus olitorius</name>
    <dbReference type="NCBI Taxonomy" id="93759"/>
    <lineage>
        <taxon>Eukaryota</taxon>
        <taxon>Viridiplantae</taxon>
        <taxon>Streptophyta</taxon>
        <taxon>Embryophyta</taxon>
        <taxon>Tracheophyta</taxon>
        <taxon>Spermatophyta</taxon>
        <taxon>Magnoliopsida</taxon>
        <taxon>eudicotyledons</taxon>
        <taxon>Gunneridae</taxon>
        <taxon>Pentapetalae</taxon>
        <taxon>rosids</taxon>
        <taxon>malvids</taxon>
        <taxon>Malvales</taxon>
        <taxon>Malvaceae</taxon>
        <taxon>Grewioideae</taxon>
        <taxon>Apeibeae</taxon>
        <taxon>Corchorus</taxon>
    </lineage>
</organism>
<dbReference type="Gene3D" id="1.20.1280.50">
    <property type="match status" value="1"/>
</dbReference>